<dbReference type="PANTHER" id="PTHR32552">
    <property type="entry name" value="FERRICHROME IRON RECEPTOR-RELATED"/>
    <property type="match status" value="1"/>
</dbReference>
<keyword evidence="11 12" id="KW-0998">Cell outer membrane</keyword>
<feature type="domain" description="TonB-dependent receptor plug" evidence="16">
    <location>
        <begin position="59"/>
        <end position="169"/>
    </location>
</feature>
<name>A0ABX6R8A1_PSEMX</name>
<comment type="similarity">
    <text evidence="12 13">Belongs to the TonB-dependent receptor family.</text>
</comment>
<evidence type="ECO:0000256" key="3">
    <source>
        <dbReference type="ARBA" id="ARBA00022452"/>
    </source>
</evidence>
<keyword evidence="5 12" id="KW-0812">Transmembrane</keyword>
<evidence type="ECO:0000256" key="9">
    <source>
        <dbReference type="ARBA" id="ARBA00023077"/>
    </source>
</evidence>
<keyword evidence="9 13" id="KW-0798">TonB box</keyword>
<feature type="domain" description="TonB-dependent receptor-like beta-barrel" evidence="15">
    <location>
        <begin position="372"/>
        <end position="760"/>
    </location>
</feature>
<dbReference type="Gene3D" id="2.170.130.10">
    <property type="entry name" value="TonB-dependent receptor, plug domain"/>
    <property type="match status" value="1"/>
</dbReference>
<dbReference type="Pfam" id="PF07715">
    <property type="entry name" value="Plug"/>
    <property type="match status" value="1"/>
</dbReference>
<evidence type="ECO:0000256" key="14">
    <source>
        <dbReference type="SAM" id="SignalP"/>
    </source>
</evidence>
<evidence type="ECO:0000256" key="12">
    <source>
        <dbReference type="PROSITE-ProRule" id="PRU01360"/>
    </source>
</evidence>
<protein>
    <submittedName>
        <fullName evidence="17">TonB-dependent receptor</fullName>
    </submittedName>
</protein>
<evidence type="ECO:0000256" key="2">
    <source>
        <dbReference type="ARBA" id="ARBA00022448"/>
    </source>
</evidence>
<feature type="chain" id="PRO_5045894419" evidence="14">
    <location>
        <begin position="28"/>
        <end position="801"/>
    </location>
</feature>
<evidence type="ECO:0000259" key="15">
    <source>
        <dbReference type="Pfam" id="PF00593"/>
    </source>
</evidence>
<dbReference type="EMBL" id="CP060028">
    <property type="protein sequence ID" value="QND79026.1"/>
    <property type="molecule type" value="Genomic_DNA"/>
</dbReference>
<keyword evidence="17" id="KW-0675">Receptor</keyword>
<evidence type="ECO:0000256" key="7">
    <source>
        <dbReference type="ARBA" id="ARBA00023004"/>
    </source>
</evidence>
<evidence type="ECO:0000313" key="17">
    <source>
        <dbReference type="EMBL" id="QND79026.1"/>
    </source>
</evidence>
<keyword evidence="3 12" id="KW-1134">Transmembrane beta strand</keyword>
<dbReference type="PANTHER" id="PTHR32552:SF89">
    <property type="entry name" value="CATECHOLATE SIDEROPHORE RECEPTOR FIU"/>
    <property type="match status" value="1"/>
</dbReference>
<keyword evidence="8" id="KW-0406">Ion transport</keyword>
<dbReference type="InterPro" id="IPR012910">
    <property type="entry name" value="Plug_dom"/>
</dbReference>
<evidence type="ECO:0000256" key="1">
    <source>
        <dbReference type="ARBA" id="ARBA00004571"/>
    </source>
</evidence>
<dbReference type="InterPro" id="IPR039426">
    <property type="entry name" value="TonB-dep_rcpt-like"/>
</dbReference>
<keyword evidence="10 12" id="KW-0472">Membrane</keyword>
<evidence type="ECO:0000313" key="18">
    <source>
        <dbReference type="Proteomes" id="UP000515506"/>
    </source>
</evidence>
<dbReference type="Pfam" id="PF00593">
    <property type="entry name" value="TonB_dep_Rec_b-barrel"/>
    <property type="match status" value="1"/>
</dbReference>
<evidence type="ECO:0000256" key="10">
    <source>
        <dbReference type="ARBA" id="ARBA00023136"/>
    </source>
</evidence>
<sequence length="801" mass="87393">MQHTKHPMRYALSAAIALALSPALASAQEAAAAAPAEQDATTLDAVVVSGTAKFKGLRKRDASFSISTATPEQIQETAPTSTADLMKIVPGVWAEASGGGTGANVFVRGMPSEGDAPFFTLQLDGSPIFPPPTLSFLENTTLFRIDDTIARVEGLRGGPSPIYSNGQPGVTVNFIQKKGEDTPEGLVRMTLGTDSLRRVDFYSGGPLGTDTGWYYSVGGFYRETDGVRQTGFPVEKGGQLSATLTKRWAEGEFNLYARHTDDKNTFYTAVPLVSGNNGRDISSFPGLDATTGTLVGDDFRRVTLPTGVGDQTMTRDLADGRGVDIDVFGGSLDWYVGNWTISDKFNYLKGDAPTYALFTGANPQALSSYITDTYGAGVTGTGTFVNGGGAVDPNQQVLTAGFWVVDKEISSFTNDLRFSVDLTDSNSLTFGMYYADYSSKDRWWLGNNMLLTAQDNARRVNLALSDGRVATRDGFVGTAFYNIRGDYDGQNTAFFIADEWTVNERIRLDAGLRYERQEVKGTVWDPVTVDLDGDPSTLYDNATSVSTTPRSIDQNDSDVSWTAGINYTLNENVSLFGRVNSGFTFPQFDNLRDGADNKTEIDQYELGLKAGGETYEMYLTAFYNDFTGLRYQAFDNNGNNVVIIGDSKARGLEFEGAWRPMGGFELAWNATWLRAKYGDFATYDGNQVVRQPKFRARLTPSYYWSLPWGDLKVFTTYTHVGDRYSDPANGQVLPKYDTWDVGASAHVGDHWEVTFSGRNVTDEIALTEGNARVLGNATSGGVFMGRPLEGTSYQASVAYRW</sequence>
<dbReference type="SUPFAM" id="SSF56935">
    <property type="entry name" value="Porins"/>
    <property type="match status" value="1"/>
</dbReference>
<evidence type="ECO:0000256" key="8">
    <source>
        <dbReference type="ARBA" id="ARBA00023065"/>
    </source>
</evidence>
<gene>
    <name evidence="17" type="ORF">H4W19_11635</name>
</gene>
<keyword evidence="6 14" id="KW-0732">Signal</keyword>
<organism evidence="17 18">
    <name type="scientific">Pseudoxanthomonas mexicana</name>
    <dbReference type="NCBI Taxonomy" id="128785"/>
    <lineage>
        <taxon>Bacteria</taxon>
        <taxon>Pseudomonadati</taxon>
        <taxon>Pseudomonadota</taxon>
        <taxon>Gammaproteobacteria</taxon>
        <taxon>Lysobacterales</taxon>
        <taxon>Lysobacteraceae</taxon>
        <taxon>Pseudoxanthomonas</taxon>
    </lineage>
</organism>
<dbReference type="InterPro" id="IPR000531">
    <property type="entry name" value="Beta-barrel_TonB"/>
</dbReference>
<accession>A0ABX6R8A1</accession>
<evidence type="ECO:0000256" key="6">
    <source>
        <dbReference type="ARBA" id="ARBA00022729"/>
    </source>
</evidence>
<feature type="signal peptide" evidence="14">
    <location>
        <begin position="1"/>
        <end position="27"/>
    </location>
</feature>
<comment type="subcellular location">
    <subcellularLocation>
        <location evidence="1 12">Cell outer membrane</location>
        <topology evidence="1 12">Multi-pass membrane protein</topology>
    </subcellularLocation>
</comment>
<dbReference type="Gene3D" id="2.40.170.20">
    <property type="entry name" value="TonB-dependent receptor, beta-barrel domain"/>
    <property type="match status" value="1"/>
</dbReference>
<evidence type="ECO:0000256" key="5">
    <source>
        <dbReference type="ARBA" id="ARBA00022692"/>
    </source>
</evidence>
<reference evidence="17 18" key="1">
    <citation type="submission" date="2020-08" db="EMBL/GenBank/DDBJ databases">
        <title>Streptomycin resistant and MDR strain, P. mexicana.</title>
        <authorList>
            <person name="Ganesh-kumar S."/>
            <person name="Zhe T."/>
            <person name="Yu Z."/>
            <person name="Min Y."/>
        </authorList>
    </citation>
    <scope>NUCLEOTIDE SEQUENCE [LARGE SCALE GENOMIC DNA]</scope>
    <source>
        <strain evidence="17 18">GTZY</strain>
    </source>
</reference>
<dbReference type="InterPro" id="IPR036942">
    <property type="entry name" value="Beta-barrel_TonB_sf"/>
</dbReference>
<dbReference type="InterPro" id="IPR037066">
    <property type="entry name" value="Plug_dom_sf"/>
</dbReference>
<evidence type="ECO:0000256" key="13">
    <source>
        <dbReference type="RuleBase" id="RU003357"/>
    </source>
</evidence>
<keyword evidence="2 12" id="KW-0813">Transport</keyword>
<keyword evidence="4" id="KW-0410">Iron transport</keyword>
<keyword evidence="7" id="KW-0408">Iron</keyword>
<dbReference type="Proteomes" id="UP000515506">
    <property type="component" value="Chromosome"/>
</dbReference>
<evidence type="ECO:0000259" key="16">
    <source>
        <dbReference type="Pfam" id="PF07715"/>
    </source>
</evidence>
<dbReference type="PROSITE" id="PS52016">
    <property type="entry name" value="TONB_DEPENDENT_REC_3"/>
    <property type="match status" value="1"/>
</dbReference>
<dbReference type="RefSeq" id="WP_185894413.1">
    <property type="nucleotide sequence ID" value="NZ_CP060028.1"/>
</dbReference>
<evidence type="ECO:0000256" key="11">
    <source>
        <dbReference type="ARBA" id="ARBA00023237"/>
    </source>
</evidence>
<proteinExistence type="inferred from homology"/>
<evidence type="ECO:0000256" key="4">
    <source>
        <dbReference type="ARBA" id="ARBA00022496"/>
    </source>
</evidence>
<keyword evidence="18" id="KW-1185">Reference proteome</keyword>